<dbReference type="GeneID" id="93094780"/>
<dbReference type="PANTHER" id="PTHR21340:SF0">
    <property type="entry name" value="BIS(5'-NUCLEOSYL)-TETRAPHOSPHATASE [ASYMMETRICAL]"/>
    <property type="match status" value="1"/>
</dbReference>
<dbReference type="Gene3D" id="3.40.50.1240">
    <property type="entry name" value="Phosphoglycerate mutase-like"/>
    <property type="match status" value="1"/>
</dbReference>
<dbReference type="RefSeq" id="WP_033513038.1">
    <property type="nucleotide sequence ID" value="NZ_JDUO01000009.1"/>
</dbReference>
<dbReference type="GO" id="GO:0006754">
    <property type="term" value="P:ATP biosynthetic process"/>
    <property type="evidence" value="ECO:0007669"/>
    <property type="project" value="TreeGrafter"/>
</dbReference>
<protein>
    <submittedName>
        <fullName evidence="3">DNA mismatch repair protein MutT</fullName>
        <ecNumber evidence="3">3.6.1.55</ecNumber>
    </submittedName>
</protein>
<sequence length="372" mass="40839">MANRVVEAAGGITYRWVHRAAPAEERPAGHGDDHAPDARRHQISTATRDALAHLELCMVHRPKYDDWSWPKGKLELHETHRHAAVREIGEETGLAVALGPTIGEVEYPLLAEGTRNRHSSKGKGTAKHVQYWMATIVNPSDPQARSNALGPVFPADSGEIDQIAWVSVRQARRQLSHPQDREILDQFVDRVEEGALHGGTIIIVRHGKAMARKLWNGTDSNRPITPKGAASAYALNRELACYEPAHLISSPWIRCKETLQGFSWLTDLPLIIAPELTEDAFAANPDSAWHVIRDEIARVTTSGTTSAICMHRPVIGGVFSHLRRLCPSKSLSRQLAGSSPYMPTGCAIALFIVPGPDGPAVIDIQRVTPLVY</sequence>
<dbReference type="SUPFAM" id="SSF55811">
    <property type="entry name" value="Nudix"/>
    <property type="match status" value="1"/>
</dbReference>
<accession>A0A087C4M0</accession>
<dbReference type="SUPFAM" id="SSF53254">
    <property type="entry name" value="Phosphoglycerate mutase-like"/>
    <property type="match status" value="1"/>
</dbReference>
<dbReference type="Pfam" id="PF00300">
    <property type="entry name" value="His_Phos_1"/>
    <property type="match status" value="1"/>
</dbReference>
<dbReference type="STRING" id="1437603.GCA_000771525_01770"/>
<dbReference type="SMART" id="SM00855">
    <property type="entry name" value="PGAM"/>
    <property type="match status" value="1"/>
</dbReference>
<dbReference type="GO" id="GO:0035539">
    <property type="term" value="F:8-oxo-7,8-dihydrodeoxyguanosine triphosphate pyrophosphatase activity"/>
    <property type="evidence" value="ECO:0007669"/>
    <property type="project" value="UniProtKB-EC"/>
</dbReference>
<keyword evidence="1 3" id="KW-0378">Hydrolase</keyword>
<dbReference type="eggNOG" id="COG0494">
    <property type="taxonomic scope" value="Bacteria"/>
</dbReference>
<dbReference type="InterPro" id="IPR013078">
    <property type="entry name" value="His_Pase_superF_clade-1"/>
</dbReference>
<keyword evidence="4" id="KW-1185">Reference proteome</keyword>
<gene>
    <name evidence="3" type="ORF">BMON_1484</name>
</gene>
<dbReference type="PROSITE" id="PS51462">
    <property type="entry name" value="NUDIX"/>
    <property type="match status" value="1"/>
</dbReference>
<evidence type="ECO:0000256" key="1">
    <source>
        <dbReference type="ARBA" id="ARBA00022801"/>
    </source>
</evidence>
<reference evidence="3 4" key="1">
    <citation type="submission" date="2014-03" db="EMBL/GenBank/DDBJ databases">
        <title>Genomics of Bifidobacteria.</title>
        <authorList>
            <person name="Ventura M."/>
            <person name="Milani C."/>
            <person name="Lugli G.A."/>
        </authorList>
    </citation>
    <scope>NUCLEOTIDE SEQUENCE [LARGE SCALE GENOMIC DNA]</scope>
    <source>
        <strain evidence="3 4">DSM 21395</strain>
    </source>
</reference>
<dbReference type="OrthoDB" id="4287477at2"/>
<dbReference type="InterPro" id="IPR020084">
    <property type="entry name" value="NUDIX_hydrolase_CS"/>
</dbReference>
<organism evidence="3 4">
    <name type="scientific">Bifidobacterium mongoliense DSM 21395</name>
    <dbReference type="NCBI Taxonomy" id="1437603"/>
    <lineage>
        <taxon>Bacteria</taxon>
        <taxon>Bacillati</taxon>
        <taxon>Actinomycetota</taxon>
        <taxon>Actinomycetes</taxon>
        <taxon>Bifidobacteriales</taxon>
        <taxon>Bifidobacteriaceae</taxon>
        <taxon>Bifidobacterium</taxon>
    </lineage>
</organism>
<comment type="caution">
    <text evidence="3">The sequence shown here is derived from an EMBL/GenBank/DDBJ whole genome shotgun (WGS) entry which is preliminary data.</text>
</comment>
<name>A0A087C4M0_9BIFI</name>
<dbReference type="InterPro" id="IPR029033">
    <property type="entry name" value="His_PPase_superfam"/>
</dbReference>
<dbReference type="GO" id="GO:0006167">
    <property type="term" value="P:AMP biosynthetic process"/>
    <property type="evidence" value="ECO:0007669"/>
    <property type="project" value="TreeGrafter"/>
</dbReference>
<dbReference type="eggNOG" id="COG2062">
    <property type="taxonomic scope" value="Bacteria"/>
</dbReference>
<dbReference type="AlphaFoldDB" id="A0A087C4M0"/>
<dbReference type="InterPro" id="IPR015797">
    <property type="entry name" value="NUDIX_hydrolase-like_dom_sf"/>
</dbReference>
<dbReference type="InterPro" id="IPR000086">
    <property type="entry name" value="NUDIX_hydrolase_dom"/>
</dbReference>
<evidence type="ECO:0000313" key="3">
    <source>
        <dbReference type="EMBL" id="KFI78220.1"/>
    </source>
</evidence>
<dbReference type="InterPro" id="IPR051325">
    <property type="entry name" value="Nudix_hydrolase_domain"/>
</dbReference>
<evidence type="ECO:0000259" key="2">
    <source>
        <dbReference type="PROSITE" id="PS51462"/>
    </source>
</evidence>
<dbReference type="PROSITE" id="PS00893">
    <property type="entry name" value="NUDIX_BOX"/>
    <property type="match status" value="1"/>
</dbReference>
<dbReference type="EMBL" id="JGZE01000004">
    <property type="protein sequence ID" value="KFI78220.1"/>
    <property type="molecule type" value="Genomic_DNA"/>
</dbReference>
<evidence type="ECO:0000313" key="4">
    <source>
        <dbReference type="Proteomes" id="UP000029082"/>
    </source>
</evidence>
<feature type="domain" description="Nudix hydrolase" evidence="2">
    <location>
        <begin position="38"/>
        <end position="189"/>
    </location>
</feature>
<dbReference type="Proteomes" id="UP000029082">
    <property type="component" value="Unassembled WGS sequence"/>
</dbReference>
<dbReference type="PANTHER" id="PTHR21340">
    <property type="entry name" value="DIADENOSINE 5,5-P1,P4-TETRAPHOSPHATE PYROPHOSPHOHYDROLASE MUTT"/>
    <property type="match status" value="1"/>
</dbReference>
<dbReference type="EC" id="3.6.1.55" evidence="3"/>
<dbReference type="CDD" id="cd03673">
    <property type="entry name" value="NUDIX_Ap6A_hydrolase"/>
    <property type="match status" value="1"/>
</dbReference>
<proteinExistence type="predicted"/>
<dbReference type="Pfam" id="PF00293">
    <property type="entry name" value="NUDIX"/>
    <property type="match status" value="1"/>
</dbReference>
<dbReference type="Gene3D" id="3.90.79.10">
    <property type="entry name" value="Nucleoside Triphosphate Pyrophosphohydrolase"/>
    <property type="match status" value="1"/>
</dbReference>
<dbReference type="GO" id="GO:0004081">
    <property type="term" value="F:bis(5'-nucleosyl)-tetraphosphatase (asymmetrical) activity"/>
    <property type="evidence" value="ECO:0007669"/>
    <property type="project" value="TreeGrafter"/>
</dbReference>
<dbReference type="CDD" id="cd07067">
    <property type="entry name" value="HP_PGM_like"/>
    <property type="match status" value="1"/>
</dbReference>